<dbReference type="Proteomes" id="UP001239083">
    <property type="component" value="Unassembled WGS sequence"/>
</dbReference>
<reference evidence="2 3" key="1">
    <citation type="submission" date="2023-07" db="EMBL/GenBank/DDBJ databases">
        <title>Comparative genomics of wheat-associated soil bacteria to identify genetic determinants of phenazine resistance.</title>
        <authorList>
            <person name="Mouncey N."/>
        </authorList>
    </citation>
    <scope>NUCLEOTIDE SEQUENCE [LARGE SCALE GENOMIC DNA]</scope>
    <source>
        <strain evidence="2 3">V3I3</strain>
    </source>
</reference>
<dbReference type="EMBL" id="JAUSYY010000001">
    <property type="protein sequence ID" value="MDQ0894663.1"/>
    <property type="molecule type" value="Genomic_DNA"/>
</dbReference>
<dbReference type="RefSeq" id="WP_307042086.1">
    <property type="nucleotide sequence ID" value="NZ_JAUSYY010000001.1"/>
</dbReference>
<dbReference type="InterPro" id="IPR059177">
    <property type="entry name" value="GH29D-like_dom"/>
</dbReference>
<gene>
    <name evidence="2" type="ORF">QFZ26_002218</name>
</gene>
<name>A0ABU0R9A8_9MICO</name>
<organism evidence="2 3">
    <name type="scientific">Agromyces ramosus</name>
    <dbReference type="NCBI Taxonomy" id="33879"/>
    <lineage>
        <taxon>Bacteria</taxon>
        <taxon>Bacillati</taxon>
        <taxon>Actinomycetota</taxon>
        <taxon>Actinomycetes</taxon>
        <taxon>Micrococcales</taxon>
        <taxon>Microbacteriaceae</taxon>
        <taxon>Agromyces</taxon>
    </lineage>
</organism>
<protein>
    <recommendedName>
        <fullName evidence="1">GH29D-like beta-sandwich domain-containing protein</fullName>
    </recommendedName>
</protein>
<keyword evidence="3" id="KW-1185">Reference proteome</keyword>
<sequence length="53" mass="5787">MEYSTKKKKGAASEWAEYTGPLEVDAKTVVSIRAVDSAGNVSEVVEVTRKTLR</sequence>
<accession>A0ABU0R9A8</accession>
<comment type="caution">
    <text evidence="2">The sequence shown here is derived from an EMBL/GenBank/DDBJ whole genome shotgun (WGS) entry which is preliminary data.</text>
</comment>
<feature type="domain" description="GH29D-like beta-sandwich" evidence="1">
    <location>
        <begin position="16"/>
        <end position="45"/>
    </location>
</feature>
<evidence type="ECO:0000313" key="2">
    <source>
        <dbReference type="EMBL" id="MDQ0894663.1"/>
    </source>
</evidence>
<dbReference type="Pfam" id="PF13290">
    <property type="entry name" value="CHB_HEX_C_1"/>
    <property type="match status" value="1"/>
</dbReference>
<evidence type="ECO:0000313" key="3">
    <source>
        <dbReference type="Proteomes" id="UP001239083"/>
    </source>
</evidence>
<proteinExistence type="predicted"/>
<evidence type="ECO:0000259" key="1">
    <source>
        <dbReference type="Pfam" id="PF13290"/>
    </source>
</evidence>